<name>A0ABU2N7S6_9PSEU</name>
<dbReference type="EMBL" id="JAVREJ010000003">
    <property type="protein sequence ID" value="MDT0349334.1"/>
    <property type="molecule type" value="Genomic_DNA"/>
</dbReference>
<evidence type="ECO:0000313" key="2">
    <source>
        <dbReference type="EMBL" id="MDT0349334.1"/>
    </source>
</evidence>
<organism evidence="2 3">
    <name type="scientific">Pseudonocardia charpentierae</name>
    <dbReference type="NCBI Taxonomy" id="3075545"/>
    <lineage>
        <taxon>Bacteria</taxon>
        <taxon>Bacillati</taxon>
        <taxon>Actinomycetota</taxon>
        <taxon>Actinomycetes</taxon>
        <taxon>Pseudonocardiales</taxon>
        <taxon>Pseudonocardiaceae</taxon>
        <taxon>Pseudonocardia</taxon>
    </lineage>
</organism>
<gene>
    <name evidence="2" type="ORF">RM445_07315</name>
</gene>
<comment type="caution">
    <text evidence="2">The sequence shown here is derived from an EMBL/GenBank/DDBJ whole genome shotgun (WGS) entry which is preliminary data.</text>
</comment>
<accession>A0ABU2N7S6</accession>
<dbReference type="RefSeq" id="WP_311555339.1">
    <property type="nucleotide sequence ID" value="NZ_JAVREJ010000003.1"/>
</dbReference>
<proteinExistence type="predicted"/>
<evidence type="ECO:0000313" key="3">
    <source>
        <dbReference type="Proteomes" id="UP001183202"/>
    </source>
</evidence>
<dbReference type="Proteomes" id="UP001183202">
    <property type="component" value="Unassembled WGS sequence"/>
</dbReference>
<protein>
    <recommendedName>
        <fullName evidence="4">Excreted virulence factor EspC, type VII ESX diderm</fullName>
    </recommendedName>
</protein>
<feature type="region of interest" description="Disordered" evidence="1">
    <location>
        <begin position="91"/>
        <end position="110"/>
    </location>
</feature>
<sequence>MSERGRALLRLEPDMIPMLRAEFDSALSHLAQALVDLGSRGYLQAAWLGDETSAAVAEHYTRRAMEHPDSSYRALLEYEAELTRARDTLQRMEDQYRSTDRVAADRHRRI</sequence>
<keyword evidence="3" id="KW-1185">Reference proteome</keyword>
<evidence type="ECO:0000256" key="1">
    <source>
        <dbReference type="SAM" id="MobiDB-lite"/>
    </source>
</evidence>
<evidence type="ECO:0008006" key="4">
    <source>
        <dbReference type="Google" id="ProtNLM"/>
    </source>
</evidence>
<reference evidence="3" key="1">
    <citation type="submission" date="2023-07" db="EMBL/GenBank/DDBJ databases">
        <title>30 novel species of actinomycetes from the DSMZ collection.</title>
        <authorList>
            <person name="Nouioui I."/>
        </authorList>
    </citation>
    <scope>NUCLEOTIDE SEQUENCE [LARGE SCALE GENOMIC DNA]</scope>
    <source>
        <strain evidence="3">DSM 45834</strain>
    </source>
</reference>